<evidence type="ECO:0000256" key="5">
    <source>
        <dbReference type="ARBA" id="ARBA00024029"/>
    </source>
</evidence>
<dbReference type="GO" id="GO:0047789">
    <property type="term" value="F:creatininase activity"/>
    <property type="evidence" value="ECO:0007669"/>
    <property type="project" value="UniProtKB-EC"/>
</dbReference>
<sequence length="272" mass="30389">MGYSIFQNTMVDMTYPQIEEEIKKGACALLPISVVEEHGPHLCTGTDIYLTQAVCVKIKQQLNAMGKPVIIAPSFYWGINSITDSFVGSFTISAETMEALLLDILANLKKWGIHKIFMLNFHGDYVHIRKIAEIAKKAYIERKTEAYFINSKSTFMQFGITEEVPYLLNVPLNQNLLSSMGGDSIDIHAGAAETSWMMLDYEELADPDIAKQLKATNLSMDDLRIWLHGGNSAKEITPSGYCGNPANIDLDAIQRIEKETSEAFASYIYKVL</sequence>
<dbReference type="Proteomes" id="UP000095003">
    <property type="component" value="Unassembled WGS sequence"/>
</dbReference>
<dbReference type="PANTHER" id="PTHR35005">
    <property type="entry name" value="3-DEHYDRO-SCYLLO-INOSOSE HYDROLASE"/>
    <property type="match status" value="1"/>
</dbReference>
<dbReference type="Gene3D" id="3.40.50.10310">
    <property type="entry name" value="Creatininase"/>
    <property type="match status" value="1"/>
</dbReference>
<evidence type="ECO:0000256" key="2">
    <source>
        <dbReference type="ARBA" id="ARBA00022723"/>
    </source>
</evidence>
<dbReference type="InterPro" id="IPR024087">
    <property type="entry name" value="Creatininase-like_sf"/>
</dbReference>
<dbReference type="GO" id="GO:0009231">
    <property type="term" value="P:riboflavin biosynthetic process"/>
    <property type="evidence" value="ECO:0007669"/>
    <property type="project" value="TreeGrafter"/>
</dbReference>
<name>A0A1E3AQ29_9FIRM</name>
<evidence type="ECO:0000313" key="7">
    <source>
        <dbReference type="Proteomes" id="UP000095003"/>
    </source>
</evidence>
<reference evidence="6 7" key="1">
    <citation type="submission" date="2016-07" db="EMBL/GenBank/DDBJ databases">
        <title>Characterization of isolates of Eisenbergiella tayi derived from blood cultures, using whole genome sequencing.</title>
        <authorList>
            <person name="Burdz T."/>
            <person name="Wiebe D."/>
            <person name="Huynh C."/>
            <person name="Bernard K."/>
        </authorList>
    </citation>
    <scope>NUCLEOTIDE SEQUENCE [LARGE SCALE GENOMIC DNA]</scope>
    <source>
        <strain evidence="6 7">NML 120489</strain>
    </source>
</reference>
<evidence type="ECO:0000256" key="1">
    <source>
        <dbReference type="ARBA" id="ARBA00001947"/>
    </source>
</evidence>
<dbReference type="GO" id="GO:0046872">
    <property type="term" value="F:metal ion binding"/>
    <property type="evidence" value="ECO:0007669"/>
    <property type="project" value="UniProtKB-KW"/>
</dbReference>
<evidence type="ECO:0000256" key="4">
    <source>
        <dbReference type="ARBA" id="ARBA00022833"/>
    </source>
</evidence>
<keyword evidence="2" id="KW-0479">Metal-binding</keyword>
<dbReference type="Pfam" id="PF02633">
    <property type="entry name" value="Creatininase"/>
    <property type="match status" value="1"/>
</dbReference>
<comment type="caution">
    <text evidence="6">The sequence shown here is derived from an EMBL/GenBank/DDBJ whole genome shotgun (WGS) entry which is preliminary data.</text>
</comment>
<dbReference type="EC" id="3.5.2.10" evidence="6"/>
<gene>
    <name evidence="6" type="primary">crnA_3</name>
    <name evidence="6" type="ORF">BEH84_03030</name>
</gene>
<dbReference type="RefSeq" id="WP_069157482.1">
    <property type="nucleotide sequence ID" value="NZ_BAABXS010000001.1"/>
</dbReference>
<comment type="cofactor">
    <cofactor evidence="1">
        <name>Zn(2+)</name>
        <dbReference type="ChEBI" id="CHEBI:29105"/>
    </cofactor>
</comment>
<dbReference type="SUPFAM" id="SSF102215">
    <property type="entry name" value="Creatininase"/>
    <property type="match status" value="1"/>
</dbReference>
<organism evidence="6 7">
    <name type="scientific">Eisenbergiella tayi</name>
    <dbReference type="NCBI Taxonomy" id="1432052"/>
    <lineage>
        <taxon>Bacteria</taxon>
        <taxon>Bacillati</taxon>
        <taxon>Bacillota</taxon>
        <taxon>Clostridia</taxon>
        <taxon>Lachnospirales</taxon>
        <taxon>Lachnospiraceae</taxon>
        <taxon>Eisenbergiella</taxon>
    </lineage>
</organism>
<dbReference type="EMBL" id="MCGI01000003">
    <property type="protein sequence ID" value="ODM10601.1"/>
    <property type="molecule type" value="Genomic_DNA"/>
</dbReference>
<dbReference type="PANTHER" id="PTHR35005:SF1">
    <property type="entry name" value="2-AMINO-5-FORMYLAMINO-6-RIBOSYLAMINOPYRIMIDIN-4(3H)-ONE 5'-MONOPHOSPHATE DEFORMYLASE"/>
    <property type="match status" value="1"/>
</dbReference>
<keyword evidence="3 6" id="KW-0378">Hydrolase</keyword>
<proteinExistence type="inferred from homology"/>
<dbReference type="GO" id="GO:0016811">
    <property type="term" value="F:hydrolase activity, acting on carbon-nitrogen (but not peptide) bonds, in linear amides"/>
    <property type="evidence" value="ECO:0007669"/>
    <property type="project" value="TreeGrafter"/>
</dbReference>
<keyword evidence="4" id="KW-0862">Zinc</keyword>
<evidence type="ECO:0000256" key="3">
    <source>
        <dbReference type="ARBA" id="ARBA00022801"/>
    </source>
</evidence>
<dbReference type="AlphaFoldDB" id="A0A1E3AQ29"/>
<dbReference type="GeneID" id="93303257"/>
<evidence type="ECO:0000313" key="6">
    <source>
        <dbReference type="EMBL" id="ODM10601.1"/>
    </source>
</evidence>
<protein>
    <submittedName>
        <fullName evidence="6">Creatinine amidohydrolase</fullName>
        <ecNumber evidence="6">3.5.2.10</ecNumber>
    </submittedName>
</protein>
<dbReference type="InterPro" id="IPR003785">
    <property type="entry name" value="Creatininase/forma_Hydrolase"/>
</dbReference>
<comment type="similarity">
    <text evidence="5">Belongs to the creatininase superfamily.</text>
</comment>
<dbReference type="PATRIC" id="fig|1432052.3.peg.3353"/>
<accession>A0A1E3AQ29</accession>